<dbReference type="GO" id="GO:0016887">
    <property type="term" value="F:ATP hydrolysis activity"/>
    <property type="evidence" value="ECO:0007669"/>
    <property type="project" value="InterPro"/>
</dbReference>
<dbReference type="GO" id="GO:0005304">
    <property type="term" value="F:L-valine transmembrane transporter activity"/>
    <property type="evidence" value="ECO:0007669"/>
    <property type="project" value="TreeGrafter"/>
</dbReference>
<dbReference type="EMBL" id="SNZR01000011">
    <property type="protein sequence ID" value="TDR95055.1"/>
    <property type="molecule type" value="Genomic_DNA"/>
</dbReference>
<protein>
    <submittedName>
        <fullName evidence="5">Amino acid/amide ABC transporter ATP-binding protein 1 (HAAT family)</fullName>
    </submittedName>
</protein>
<gene>
    <name evidence="5" type="ORF">EV668_2347</name>
</gene>
<dbReference type="GO" id="GO:0015192">
    <property type="term" value="F:L-phenylalanine transmembrane transporter activity"/>
    <property type="evidence" value="ECO:0007669"/>
    <property type="project" value="TreeGrafter"/>
</dbReference>
<evidence type="ECO:0000313" key="5">
    <source>
        <dbReference type="EMBL" id="TDR95055.1"/>
    </source>
</evidence>
<dbReference type="InterPro" id="IPR027417">
    <property type="entry name" value="P-loop_NTPase"/>
</dbReference>
<dbReference type="GO" id="GO:1903805">
    <property type="term" value="P:L-valine import across plasma membrane"/>
    <property type="evidence" value="ECO:0007669"/>
    <property type="project" value="TreeGrafter"/>
</dbReference>
<dbReference type="Gene3D" id="3.40.50.300">
    <property type="entry name" value="P-loop containing nucleotide triphosphate hydrolases"/>
    <property type="match status" value="1"/>
</dbReference>
<evidence type="ECO:0000313" key="6">
    <source>
        <dbReference type="Proteomes" id="UP000295122"/>
    </source>
</evidence>
<dbReference type="OrthoDB" id="7158404at2"/>
<dbReference type="Pfam" id="PF12399">
    <property type="entry name" value="BCA_ABC_TP_C"/>
    <property type="match status" value="1"/>
</dbReference>
<keyword evidence="6" id="KW-1185">Reference proteome</keyword>
<dbReference type="PANTHER" id="PTHR45772:SF7">
    <property type="entry name" value="AMINO ACID ABC TRANSPORTER ATP-BINDING PROTEIN"/>
    <property type="match status" value="1"/>
</dbReference>
<dbReference type="PROSITE" id="PS50893">
    <property type="entry name" value="ABC_TRANSPORTER_2"/>
    <property type="match status" value="1"/>
</dbReference>
<evidence type="ECO:0000256" key="2">
    <source>
        <dbReference type="ARBA" id="ARBA00022741"/>
    </source>
</evidence>
<dbReference type="InterPro" id="IPR051120">
    <property type="entry name" value="ABC_AA/LPS_Transport"/>
</dbReference>
<accession>A0A4R7CC71</accession>
<dbReference type="GO" id="GO:0005886">
    <property type="term" value="C:plasma membrane"/>
    <property type="evidence" value="ECO:0007669"/>
    <property type="project" value="TreeGrafter"/>
</dbReference>
<dbReference type="Pfam" id="PF00005">
    <property type="entry name" value="ABC_tran"/>
    <property type="match status" value="1"/>
</dbReference>
<name>A0A4R7CC71_9HYPH</name>
<dbReference type="GO" id="GO:0015808">
    <property type="term" value="P:L-alanine transport"/>
    <property type="evidence" value="ECO:0007669"/>
    <property type="project" value="TreeGrafter"/>
</dbReference>
<dbReference type="PANTHER" id="PTHR45772">
    <property type="entry name" value="CONSERVED COMPONENT OF ABC TRANSPORTER FOR NATURAL AMINO ACIDS-RELATED"/>
    <property type="match status" value="1"/>
</dbReference>
<dbReference type="FunFam" id="3.40.50.300:FF:000421">
    <property type="entry name" value="Branched-chain amino acid ABC transporter ATP-binding protein"/>
    <property type="match status" value="1"/>
</dbReference>
<dbReference type="InterPro" id="IPR003439">
    <property type="entry name" value="ABC_transporter-like_ATP-bd"/>
</dbReference>
<comment type="caution">
    <text evidence="5">The sequence shown here is derived from an EMBL/GenBank/DDBJ whole genome shotgun (WGS) entry which is preliminary data.</text>
</comment>
<reference evidence="5 6" key="1">
    <citation type="submission" date="2019-03" db="EMBL/GenBank/DDBJ databases">
        <title>Genomic Encyclopedia of Type Strains, Phase IV (KMG-IV): sequencing the most valuable type-strain genomes for metagenomic binning, comparative biology and taxonomic classification.</title>
        <authorList>
            <person name="Goeker M."/>
        </authorList>
    </citation>
    <scope>NUCLEOTIDE SEQUENCE [LARGE SCALE GENOMIC DNA]</scope>
    <source>
        <strain evidence="5 6">DSM 25903</strain>
    </source>
</reference>
<dbReference type="AlphaFoldDB" id="A0A4R7CC71"/>
<dbReference type="RefSeq" id="WP_133769896.1">
    <property type="nucleotide sequence ID" value="NZ_SNZR01000011.1"/>
</dbReference>
<dbReference type="GO" id="GO:0005524">
    <property type="term" value="F:ATP binding"/>
    <property type="evidence" value="ECO:0007669"/>
    <property type="project" value="UniProtKB-KW"/>
</dbReference>
<keyword evidence="1" id="KW-0813">Transport</keyword>
<dbReference type="GO" id="GO:0015188">
    <property type="term" value="F:L-isoleucine transmembrane transporter activity"/>
    <property type="evidence" value="ECO:0007669"/>
    <property type="project" value="TreeGrafter"/>
</dbReference>
<dbReference type="InterPro" id="IPR003593">
    <property type="entry name" value="AAA+_ATPase"/>
</dbReference>
<evidence type="ECO:0000256" key="3">
    <source>
        <dbReference type="ARBA" id="ARBA00022840"/>
    </source>
</evidence>
<feature type="domain" description="ABC transporter" evidence="4">
    <location>
        <begin position="8"/>
        <end position="255"/>
    </location>
</feature>
<dbReference type="SUPFAM" id="SSF52540">
    <property type="entry name" value="P-loop containing nucleoside triphosphate hydrolases"/>
    <property type="match status" value="1"/>
</dbReference>
<proteinExistence type="predicted"/>
<keyword evidence="3 5" id="KW-0067">ATP-binding</keyword>
<evidence type="ECO:0000256" key="1">
    <source>
        <dbReference type="ARBA" id="ARBA00022448"/>
    </source>
</evidence>
<dbReference type="Proteomes" id="UP000295122">
    <property type="component" value="Unassembled WGS sequence"/>
</dbReference>
<evidence type="ECO:0000259" key="4">
    <source>
        <dbReference type="PROSITE" id="PS50893"/>
    </source>
</evidence>
<keyword evidence="2" id="KW-0547">Nucleotide-binding</keyword>
<dbReference type="InterPro" id="IPR032823">
    <property type="entry name" value="BCA_ABC_TP_C"/>
</dbReference>
<dbReference type="GO" id="GO:1903806">
    <property type="term" value="P:L-isoleucine import across plasma membrane"/>
    <property type="evidence" value="ECO:0007669"/>
    <property type="project" value="TreeGrafter"/>
</dbReference>
<sequence>MSNAAPILSLRGVTRRFGGLVAVRDVDLDVVPGTIHGLIGPNGAGKSTAFDLVSGVTPVSAGTIRFDGRDVTHLPVHMRVEAGICRTFQTPRLFEAMTVLETVLTGRHRHARCGFLGSMFSLGAKARDEAQQTEVALRLLALVGLDGEADTTVSGLSYGARRKLEIARALATEPRLLLLDEVASGLNPVETEFVAGIIRRLAAEGMTIVLVEHDMRFIMGLCERVTVLNFGARIADGPPVSVTGDEAVIEAYLGRPRTDATPRREARRQHG</sequence>
<dbReference type="SMART" id="SM00382">
    <property type="entry name" value="AAA"/>
    <property type="match status" value="1"/>
</dbReference>
<dbReference type="GO" id="GO:0042941">
    <property type="term" value="P:D-alanine transmembrane transport"/>
    <property type="evidence" value="ECO:0007669"/>
    <property type="project" value="TreeGrafter"/>
</dbReference>
<dbReference type="CDD" id="cd03219">
    <property type="entry name" value="ABC_Mj1267_LivG_branched"/>
    <property type="match status" value="1"/>
</dbReference>
<organism evidence="5 6">
    <name type="scientific">Enterovirga rhinocerotis</name>
    <dbReference type="NCBI Taxonomy" id="1339210"/>
    <lineage>
        <taxon>Bacteria</taxon>
        <taxon>Pseudomonadati</taxon>
        <taxon>Pseudomonadota</taxon>
        <taxon>Alphaproteobacteria</taxon>
        <taxon>Hyphomicrobiales</taxon>
        <taxon>Methylobacteriaceae</taxon>
        <taxon>Enterovirga</taxon>
    </lineage>
</organism>